<evidence type="ECO:0000256" key="2">
    <source>
        <dbReference type="ARBA" id="ARBA00022490"/>
    </source>
</evidence>
<keyword evidence="6 7" id="KW-0238">DNA-binding</keyword>
<feature type="coiled-coil region" evidence="7">
    <location>
        <begin position="755"/>
        <end position="957"/>
    </location>
</feature>
<keyword evidence="10" id="KW-1185">Reference proteome</keyword>
<dbReference type="PIRSF" id="PIRSF005719">
    <property type="entry name" value="SMC"/>
    <property type="match status" value="1"/>
</dbReference>
<dbReference type="FunFam" id="3.40.50.300:FF:000984">
    <property type="entry name" value="Chromosome partition protein Smc"/>
    <property type="match status" value="1"/>
</dbReference>
<protein>
    <recommendedName>
        <fullName evidence="7">Chromosome partition protein Smc</fullName>
    </recommendedName>
</protein>
<dbReference type="InterPro" id="IPR027417">
    <property type="entry name" value="P-loop_NTPase"/>
</dbReference>
<dbReference type="InterPro" id="IPR036277">
    <property type="entry name" value="SMC_hinge_sf"/>
</dbReference>
<comment type="subcellular location">
    <subcellularLocation>
        <location evidence="1 7">Cytoplasm</location>
    </subcellularLocation>
</comment>
<dbReference type="GO" id="GO:0006260">
    <property type="term" value="P:DNA replication"/>
    <property type="evidence" value="ECO:0007669"/>
    <property type="project" value="UniProtKB-UniRule"/>
</dbReference>
<dbReference type="KEGG" id="cia:BEN51_05510"/>
<dbReference type="GO" id="GO:0005737">
    <property type="term" value="C:cytoplasm"/>
    <property type="evidence" value="ECO:0007669"/>
    <property type="project" value="UniProtKB-SubCell"/>
</dbReference>
<comment type="function">
    <text evidence="7">Required for chromosome condensation and partitioning.</text>
</comment>
<dbReference type="AlphaFoldDB" id="A0A343JBN7"/>
<dbReference type="PANTHER" id="PTHR43977">
    <property type="entry name" value="STRUCTURAL MAINTENANCE OF CHROMOSOMES PROTEIN 3"/>
    <property type="match status" value="1"/>
</dbReference>
<dbReference type="Pfam" id="PF02463">
    <property type="entry name" value="SMC_N"/>
    <property type="match status" value="1"/>
</dbReference>
<dbReference type="GO" id="GO:0007062">
    <property type="term" value="P:sister chromatid cohesion"/>
    <property type="evidence" value="ECO:0007669"/>
    <property type="project" value="InterPro"/>
</dbReference>
<evidence type="ECO:0000256" key="5">
    <source>
        <dbReference type="ARBA" id="ARBA00023054"/>
    </source>
</evidence>
<keyword evidence="4 7" id="KW-0067">ATP-binding</keyword>
<evidence type="ECO:0000256" key="7">
    <source>
        <dbReference type="HAMAP-Rule" id="MF_01894"/>
    </source>
</evidence>
<dbReference type="Gene3D" id="3.30.70.1620">
    <property type="match status" value="1"/>
</dbReference>
<dbReference type="Pfam" id="PF06470">
    <property type="entry name" value="SMC_hinge"/>
    <property type="match status" value="1"/>
</dbReference>
<dbReference type="InterPro" id="IPR003395">
    <property type="entry name" value="RecF/RecN/SMC_N"/>
</dbReference>
<dbReference type="InterPro" id="IPR024704">
    <property type="entry name" value="SMC"/>
</dbReference>
<evidence type="ECO:0000313" key="10">
    <source>
        <dbReference type="Proteomes" id="UP000264883"/>
    </source>
</evidence>
<dbReference type="GO" id="GO:0030261">
    <property type="term" value="P:chromosome condensation"/>
    <property type="evidence" value="ECO:0007669"/>
    <property type="project" value="InterPro"/>
</dbReference>
<dbReference type="CDD" id="cd03278">
    <property type="entry name" value="ABC_SMC_barmotin"/>
    <property type="match status" value="2"/>
</dbReference>
<evidence type="ECO:0000256" key="3">
    <source>
        <dbReference type="ARBA" id="ARBA00022741"/>
    </source>
</evidence>
<dbReference type="Gene3D" id="3.40.50.300">
    <property type="entry name" value="P-loop containing nucleotide triphosphate hydrolases"/>
    <property type="match status" value="2"/>
</dbReference>
<dbReference type="HAMAP" id="MF_01894">
    <property type="entry name" value="Smc_prok"/>
    <property type="match status" value="1"/>
</dbReference>
<proteinExistence type="inferred from homology"/>
<dbReference type="EMBL" id="CP016786">
    <property type="protein sequence ID" value="ASW42945.1"/>
    <property type="molecule type" value="Genomic_DNA"/>
</dbReference>
<feature type="coiled-coil region" evidence="7">
    <location>
        <begin position="1010"/>
        <end position="1041"/>
    </location>
</feature>
<dbReference type="GO" id="GO:0003677">
    <property type="term" value="F:DNA binding"/>
    <property type="evidence" value="ECO:0007669"/>
    <property type="project" value="UniProtKB-UniRule"/>
</dbReference>
<evidence type="ECO:0000259" key="8">
    <source>
        <dbReference type="SMART" id="SM00968"/>
    </source>
</evidence>
<sequence>MFLKSIEIRGFKSFADKTTLNFKEGVTAVVGPNGSGKSNISDAVRWVLGEQSAKTLRGGKMEDVIFAGTQYRKPVGLAQVSLTLDNSDNSLETEYSEITVTRRIFRSGETEYLINNQKCRLKDINNLFMDTGIGKEGYSLIGQGKIEAILSGKAEDRRALLEEAAGIVKYKTRKEEAERRLENTENNLVRIRDIIHTYEERIEPLREEREKALKYKALADELKIKEVSLLVESIRKVEKDLEEIKRDIDNRTKEITGKREELENEKKDFINFEKAIETLENKNKNEKEEYYDKKDELNENHRNIEIFKERISNLEGAINKSLLEINELENSLNSLQEERNILLENLQEKIKEQVKKDNDINIMENNIKSILKNIEEFEREISIIKDEEFDFLSKISESKNKIALLNKEISNKEQIALNSENSIKVIKDNIKINLATIEGLRRKITECKEDKRKLEEKILSDKKKLSILIKDRSISENKIREISKNINMLEGKLGTLKDLEKNYEGYNLSVKRLMERIQEGKIKGAQDTKVLGEIFQVEKKYETAIEIALGGNISNIITRDEEVAKQLINYLKANSLGRATFLPLNIIKGNKLSLSKEIKNVEGFLGLAAELLIFDSKYKEIIDYALGKTIITSDMDSALKVSKLYNHKVKVVTLEGEVINPGGALTGGSIYNKNKGSILGRKRELQELEENINTNKKEYTYEFENLNKLKSEIKELDEKILNYNDELHIKNIDIAKFESEELVLDKEKHKLKSSLEVAENEISMNKDSLEKLKLELDKNKEILIDLEKNSIESKSRASELEKKIIEKRKLYDTKKEEVVKIKINKASLDESIYSTQSEIKRKEKEVIERKEKINKLNIEIEDQKLTIEKLEKEIEEKLKLTVLIDNRLKELEEVFKRDEINRISLKDKSKIKNEIINKLVEEIQYKESELNKREIASAKLENEKENCYKKLNEEQNLTLAEACEISEDIINITEVKDCIKNLKNKIASIGVVNLMAISEYDEVCEKYEFMSKQEEDLNKSKEELITVINEMTEKMKELFIENFKKINENFNETFRELFKGGNAELILGEGDELSANIDINVQPPGKKLQNINLMSGGEKVLSAIALLFSILKMKPTPFCILDEIEAALDDANVIRYAEFLKKFSEKIQFIVITHRKGTMEASDILYGVTMEEKGVSKVVSVDLNSRN</sequence>
<dbReference type="FunFam" id="3.40.50.300:FF:000901">
    <property type="entry name" value="Chromosome partition protein Smc"/>
    <property type="match status" value="1"/>
</dbReference>
<dbReference type="RefSeq" id="WP_119865085.1">
    <property type="nucleotide sequence ID" value="NZ_CP016786.1"/>
</dbReference>
<feature type="domain" description="SMC hinge" evidence="8">
    <location>
        <begin position="525"/>
        <end position="642"/>
    </location>
</feature>
<dbReference type="NCBIfam" id="TIGR02168">
    <property type="entry name" value="SMC_prok_B"/>
    <property type="match status" value="1"/>
</dbReference>
<comment type="similarity">
    <text evidence="7">Belongs to the SMC family.</text>
</comment>
<dbReference type="InterPro" id="IPR011890">
    <property type="entry name" value="SMC_prok"/>
</dbReference>
<evidence type="ECO:0000256" key="1">
    <source>
        <dbReference type="ARBA" id="ARBA00004496"/>
    </source>
</evidence>
<feature type="binding site" evidence="7">
    <location>
        <begin position="32"/>
        <end position="39"/>
    </location>
    <ligand>
        <name>ATP</name>
        <dbReference type="ChEBI" id="CHEBI:30616"/>
    </ligand>
</feature>
<feature type="coiled-coil region" evidence="7">
    <location>
        <begin position="678"/>
        <end position="726"/>
    </location>
</feature>
<dbReference type="Gene3D" id="1.20.1060.20">
    <property type="match status" value="1"/>
</dbReference>
<dbReference type="OrthoDB" id="9808768at2"/>
<dbReference type="InterPro" id="IPR010935">
    <property type="entry name" value="SMC_hinge"/>
</dbReference>
<feature type="coiled-coil region" evidence="7">
    <location>
        <begin position="167"/>
        <end position="464"/>
    </location>
</feature>
<evidence type="ECO:0000313" key="9">
    <source>
        <dbReference type="EMBL" id="ASW42945.1"/>
    </source>
</evidence>
<comment type="subunit">
    <text evidence="7">Homodimer.</text>
</comment>
<evidence type="ECO:0000256" key="6">
    <source>
        <dbReference type="ARBA" id="ARBA00023125"/>
    </source>
</evidence>
<dbReference type="Proteomes" id="UP000264883">
    <property type="component" value="Chromosome"/>
</dbReference>
<dbReference type="GO" id="GO:0005694">
    <property type="term" value="C:chromosome"/>
    <property type="evidence" value="ECO:0007669"/>
    <property type="project" value="InterPro"/>
</dbReference>
<dbReference type="SUPFAM" id="SSF57997">
    <property type="entry name" value="Tropomyosin"/>
    <property type="match status" value="1"/>
</dbReference>
<evidence type="ECO:0000256" key="4">
    <source>
        <dbReference type="ARBA" id="ARBA00022840"/>
    </source>
</evidence>
<keyword evidence="3 7" id="KW-0547">Nucleotide-binding</keyword>
<dbReference type="SUPFAM" id="SSF52540">
    <property type="entry name" value="P-loop containing nucleoside triphosphate hydrolases"/>
    <property type="match status" value="1"/>
</dbReference>
<keyword evidence="5 7" id="KW-0175">Coiled coil</keyword>
<keyword evidence="2 7" id="KW-0963">Cytoplasm</keyword>
<organism evidence="9 10">
    <name type="scientific">Clostridium isatidis</name>
    <dbReference type="NCBI Taxonomy" id="182773"/>
    <lineage>
        <taxon>Bacteria</taxon>
        <taxon>Bacillati</taxon>
        <taxon>Bacillota</taxon>
        <taxon>Clostridia</taxon>
        <taxon>Eubacteriales</taxon>
        <taxon>Clostridiaceae</taxon>
        <taxon>Clostridium</taxon>
    </lineage>
</organism>
<comment type="domain">
    <text evidence="7">Contains large globular domains required for ATP hydrolysis at each terminus and a third globular domain forming a flexible hinge near the middle of the molecule. These domains are separated by coiled-coil structures.</text>
</comment>
<dbReference type="SUPFAM" id="SSF75553">
    <property type="entry name" value="Smc hinge domain"/>
    <property type="match status" value="1"/>
</dbReference>
<dbReference type="SMART" id="SM00968">
    <property type="entry name" value="SMC_hinge"/>
    <property type="match status" value="1"/>
</dbReference>
<name>A0A343JBN7_9CLOT</name>
<dbReference type="GO" id="GO:0016887">
    <property type="term" value="F:ATP hydrolysis activity"/>
    <property type="evidence" value="ECO:0007669"/>
    <property type="project" value="InterPro"/>
</dbReference>
<reference evidence="9 10" key="1">
    <citation type="submission" date="2016-08" db="EMBL/GenBank/DDBJ databases">
        <title>Complete Genome Sequence Of The Indigo Reducing Clostridium isatidis DSM15098.</title>
        <authorList>
            <person name="Little G.T."/>
            <person name="Minton N.P."/>
        </authorList>
    </citation>
    <scope>NUCLEOTIDE SEQUENCE [LARGE SCALE GENOMIC DNA]</scope>
    <source>
        <strain evidence="9 10">DSM 15098</strain>
    </source>
</reference>
<dbReference type="GO" id="GO:0007059">
    <property type="term" value="P:chromosome segregation"/>
    <property type="evidence" value="ECO:0007669"/>
    <property type="project" value="UniProtKB-UniRule"/>
</dbReference>
<gene>
    <name evidence="7" type="primary">smc</name>
    <name evidence="9" type="ORF">BEN51_05510</name>
</gene>
<dbReference type="GO" id="GO:0005524">
    <property type="term" value="F:ATP binding"/>
    <property type="evidence" value="ECO:0007669"/>
    <property type="project" value="UniProtKB-UniRule"/>
</dbReference>
<accession>A0A343JBN7</accession>